<dbReference type="PANTHER" id="PTHR37423">
    <property type="entry name" value="SOLUBLE LYTIC MUREIN TRANSGLYCOSYLASE-RELATED"/>
    <property type="match status" value="1"/>
</dbReference>
<evidence type="ECO:0000313" key="2">
    <source>
        <dbReference type="EMBL" id="KKT63767.1"/>
    </source>
</evidence>
<accession>A0A0G1L560</accession>
<organism evidence="2 3">
    <name type="scientific">Candidatus Giovannonibacteria bacterium GW2011_GWA2_44_26</name>
    <dbReference type="NCBI Taxonomy" id="1618648"/>
    <lineage>
        <taxon>Bacteria</taxon>
        <taxon>Candidatus Giovannoniibacteriota</taxon>
    </lineage>
</organism>
<dbReference type="AlphaFoldDB" id="A0A0G1L560"/>
<protein>
    <submittedName>
        <fullName evidence="2">Lytic transglycosylase, catalytic</fullName>
    </submittedName>
</protein>
<comment type="caution">
    <text evidence="2">The sequence shown here is derived from an EMBL/GenBank/DDBJ whole genome shotgun (WGS) entry which is preliminary data.</text>
</comment>
<dbReference type="SUPFAM" id="SSF53955">
    <property type="entry name" value="Lysozyme-like"/>
    <property type="match status" value="1"/>
</dbReference>
<reference evidence="2 3" key="1">
    <citation type="journal article" date="2015" name="Nature">
        <title>rRNA introns, odd ribosomes, and small enigmatic genomes across a large radiation of phyla.</title>
        <authorList>
            <person name="Brown C.T."/>
            <person name="Hug L.A."/>
            <person name="Thomas B.C."/>
            <person name="Sharon I."/>
            <person name="Castelle C.J."/>
            <person name="Singh A."/>
            <person name="Wilkins M.J."/>
            <person name="Williams K.H."/>
            <person name="Banfield J.F."/>
        </authorList>
    </citation>
    <scope>NUCLEOTIDE SEQUENCE [LARGE SCALE GENOMIC DNA]</scope>
</reference>
<evidence type="ECO:0000313" key="3">
    <source>
        <dbReference type="Proteomes" id="UP000033945"/>
    </source>
</evidence>
<proteinExistence type="predicted"/>
<dbReference type="InterPro" id="IPR023346">
    <property type="entry name" value="Lysozyme-like_dom_sf"/>
</dbReference>
<evidence type="ECO:0000259" key="1">
    <source>
        <dbReference type="Pfam" id="PF01464"/>
    </source>
</evidence>
<gene>
    <name evidence="2" type="ORF">UW55_C0001G0060</name>
</gene>
<feature type="domain" description="Transglycosylase SLT" evidence="1">
    <location>
        <begin position="64"/>
        <end position="199"/>
    </location>
</feature>
<name>A0A0G1L560_9BACT</name>
<dbReference type="Proteomes" id="UP000033945">
    <property type="component" value="Unassembled WGS sequence"/>
</dbReference>
<dbReference type="Pfam" id="PF01464">
    <property type="entry name" value="SLT"/>
    <property type="match status" value="1"/>
</dbReference>
<dbReference type="InterPro" id="IPR008258">
    <property type="entry name" value="Transglycosylase_SLT_dom_1"/>
</dbReference>
<sequence length="281" mass="31447">MKIAIFSILLLAVTLRVYGQEIDANKIFEEKEEALIAMQARVFIAKERFFKGLSECAKTTYLEMFREASETSGFPEDKLLEIILLESGCDPTAKNRSGASGIGQIMPLTGKNMGLVKYGNIKKTVVARRKGKITRIPVYKKVIVRDDRFNPKLATMASAKHLAGLAERFGNINNAIWAYHAGEGLVNRFISVAKKTPGWENEDMTPTKLYFIAHSGENPQLAEMIAKFDSAKHDWTPTYPFRVACAGRLFKSYLAGTFNPEDFSCSNQETKHELPLDESAH</sequence>
<dbReference type="Gene3D" id="1.10.530.10">
    <property type="match status" value="1"/>
</dbReference>
<dbReference type="EMBL" id="LCIT01000001">
    <property type="protein sequence ID" value="KKT63767.1"/>
    <property type="molecule type" value="Genomic_DNA"/>
</dbReference>
<dbReference type="PANTHER" id="PTHR37423:SF2">
    <property type="entry name" value="MEMBRANE-BOUND LYTIC MUREIN TRANSGLYCOSYLASE C"/>
    <property type="match status" value="1"/>
</dbReference>